<accession>A0A5Q2MZR4</accession>
<dbReference type="KEGG" id="hcv:FTV88_0822"/>
<evidence type="ECO:0008006" key="4">
    <source>
        <dbReference type="Google" id="ProtNLM"/>
    </source>
</evidence>
<evidence type="ECO:0000313" key="2">
    <source>
        <dbReference type="EMBL" id="QGG46979.1"/>
    </source>
</evidence>
<gene>
    <name evidence="2" type="ORF">FTV88_0822</name>
</gene>
<feature type="transmembrane region" description="Helical" evidence="1">
    <location>
        <begin position="207"/>
        <end position="229"/>
    </location>
</feature>
<feature type="transmembrane region" description="Helical" evidence="1">
    <location>
        <begin position="144"/>
        <end position="162"/>
    </location>
</feature>
<proteinExistence type="predicted"/>
<keyword evidence="3" id="KW-1185">Reference proteome</keyword>
<keyword evidence="1" id="KW-1133">Transmembrane helix</keyword>
<dbReference type="Pfam" id="PF07556">
    <property type="entry name" value="DUF1538"/>
    <property type="match status" value="1"/>
</dbReference>
<keyword evidence="1" id="KW-0472">Membrane</keyword>
<organism evidence="2 3">
    <name type="scientific">Heliorestis convoluta</name>
    <dbReference type="NCBI Taxonomy" id="356322"/>
    <lineage>
        <taxon>Bacteria</taxon>
        <taxon>Bacillati</taxon>
        <taxon>Bacillota</taxon>
        <taxon>Clostridia</taxon>
        <taxon>Eubacteriales</taxon>
        <taxon>Heliobacteriaceae</taxon>
        <taxon>Heliorestis</taxon>
    </lineage>
</organism>
<feature type="transmembrane region" description="Helical" evidence="1">
    <location>
        <begin position="182"/>
        <end position="200"/>
    </location>
</feature>
<feature type="transmembrane region" description="Helical" evidence="1">
    <location>
        <begin position="7"/>
        <end position="30"/>
    </location>
</feature>
<evidence type="ECO:0000256" key="1">
    <source>
        <dbReference type="SAM" id="Phobius"/>
    </source>
</evidence>
<evidence type="ECO:0000313" key="3">
    <source>
        <dbReference type="Proteomes" id="UP000366051"/>
    </source>
</evidence>
<dbReference type="EMBL" id="CP045875">
    <property type="protein sequence ID" value="QGG46979.1"/>
    <property type="molecule type" value="Genomic_DNA"/>
</dbReference>
<dbReference type="AlphaFoldDB" id="A0A5Q2MZR4"/>
<keyword evidence="1" id="KW-0812">Transmembrane</keyword>
<dbReference type="InterPro" id="IPR011435">
    <property type="entry name" value="UmpAB"/>
</dbReference>
<feature type="transmembrane region" description="Helical" evidence="1">
    <location>
        <begin position="79"/>
        <end position="98"/>
    </location>
</feature>
<feature type="transmembrane region" description="Helical" evidence="1">
    <location>
        <begin position="118"/>
        <end position="137"/>
    </location>
</feature>
<dbReference type="Proteomes" id="UP000366051">
    <property type="component" value="Chromosome"/>
</dbReference>
<name>A0A5Q2MZR4_9FIRM</name>
<protein>
    <recommendedName>
        <fullName evidence="4">DUF1538 domain-containing protein</fullName>
    </recommendedName>
</protein>
<reference evidence="3" key="1">
    <citation type="submission" date="2019-11" db="EMBL/GenBank/DDBJ databases">
        <title>Genome sequence of Heliorestis convoluta strain HH, an alkaliphilic and minimalistic phototrophic bacterium from a soda lake in Egypt.</title>
        <authorList>
            <person name="Dewey E.D."/>
            <person name="Stokes L.M."/>
            <person name="Burchell B.M."/>
            <person name="Shaffer K.N."/>
            <person name="Huntington A.M."/>
            <person name="Baker J.M."/>
            <person name="Nadendla S."/>
            <person name="Giglio M.G."/>
            <person name="Touchman J.W."/>
            <person name="Blankenship R.E."/>
            <person name="Madigan M.T."/>
            <person name="Sattley W.M."/>
        </authorList>
    </citation>
    <scope>NUCLEOTIDE SEQUENCE [LARGE SCALE GENOMIC DNA]</scope>
    <source>
        <strain evidence="3">HH</strain>
    </source>
</reference>
<feature type="transmembrane region" description="Helical" evidence="1">
    <location>
        <begin position="36"/>
        <end position="58"/>
    </location>
</feature>
<sequence>MHEWKEIVLEVIQAVIPVIVVVFLLQVFVVSMPTSVFLQFLIGAAMVMAGLVLFLQGVQIGLLPMGEAIGAELPNRGSIFFLVFAAFMLGFVVTVAEPDVRILASQVEFASEGEISKTILITMVALGVAFFVGLAMLRIVLGVPIAYILAAGYAIVLILSFFTPENFVPIAFDAGGVTTGPMTVPFILSLGLGTVSVLGGKSSLSDGFGLVGLASIGPIIAVLLLGVMYG</sequence>